<dbReference type="Proteomes" id="UP001321475">
    <property type="component" value="Chromosome"/>
</dbReference>
<dbReference type="EMBL" id="AP027729">
    <property type="protein sequence ID" value="BDZ42124.1"/>
    <property type="molecule type" value="Genomic_DNA"/>
</dbReference>
<proteinExistence type="predicted"/>
<evidence type="ECO:0008006" key="4">
    <source>
        <dbReference type="Google" id="ProtNLM"/>
    </source>
</evidence>
<protein>
    <recommendedName>
        <fullName evidence="4">Gram-positive cocci surface proteins LPxTG domain-containing protein</fullName>
    </recommendedName>
</protein>
<feature type="region of interest" description="Disordered" evidence="1">
    <location>
        <begin position="1"/>
        <end position="22"/>
    </location>
</feature>
<evidence type="ECO:0000313" key="3">
    <source>
        <dbReference type="Proteomes" id="UP001321475"/>
    </source>
</evidence>
<name>A0ABM8G1Y8_9CELL</name>
<dbReference type="RefSeq" id="WP_286219145.1">
    <property type="nucleotide sequence ID" value="NZ_AP027729.1"/>
</dbReference>
<sequence>MVEARPAPAAEEDEPSETPAPVDDAVQAVEAVAVGDEVETVVDATVADEAAPEDLAAATEAPVVPTAELVTAEAAGLAQTGPESRTLSTLARGALILVGFGASLLIARRQLARD</sequence>
<gene>
    <name evidence="2" type="ORF">GCM10025865_14230</name>
</gene>
<accession>A0ABM8G1Y8</accession>
<organism evidence="2 3">
    <name type="scientific">Paraoerskovia sediminicola</name>
    <dbReference type="NCBI Taxonomy" id="1138587"/>
    <lineage>
        <taxon>Bacteria</taxon>
        <taxon>Bacillati</taxon>
        <taxon>Actinomycetota</taxon>
        <taxon>Actinomycetes</taxon>
        <taxon>Micrococcales</taxon>
        <taxon>Cellulomonadaceae</taxon>
        <taxon>Paraoerskovia</taxon>
    </lineage>
</organism>
<evidence type="ECO:0000313" key="2">
    <source>
        <dbReference type="EMBL" id="BDZ42124.1"/>
    </source>
</evidence>
<reference evidence="3" key="1">
    <citation type="journal article" date="2019" name="Int. J. Syst. Evol. Microbiol.">
        <title>The Global Catalogue of Microorganisms (GCM) 10K type strain sequencing project: providing services to taxonomists for standard genome sequencing and annotation.</title>
        <authorList>
            <consortium name="The Broad Institute Genomics Platform"/>
            <consortium name="The Broad Institute Genome Sequencing Center for Infectious Disease"/>
            <person name="Wu L."/>
            <person name="Ma J."/>
        </authorList>
    </citation>
    <scope>NUCLEOTIDE SEQUENCE [LARGE SCALE GENOMIC DNA]</scope>
    <source>
        <strain evidence="3">NBRC 108565</strain>
    </source>
</reference>
<evidence type="ECO:0000256" key="1">
    <source>
        <dbReference type="SAM" id="MobiDB-lite"/>
    </source>
</evidence>
<keyword evidence="3" id="KW-1185">Reference proteome</keyword>